<dbReference type="PANTHER" id="PTHR13847:SF287">
    <property type="entry name" value="FAD-DEPENDENT OXIDOREDUCTASE DOMAIN-CONTAINING PROTEIN 1"/>
    <property type="match status" value="1"/>
</dbReference>
<dbReference type="GO" id="GO:0016491">
    <property type="term" value="F:oxidoreductase activity"/>
    <property type="evidence" value="ECO:0007669"/>
    <property type="project" value="UniProtKB-KW"/>
</dbReference>
<name>A0A369TEK0_9PROT</name>
<sequence>MALPSHVKYIVIGAGIHGLSTAWHLAEALEAKGKGGGEDILVIDKTSIAAGASGIACGVVRNNYYQPAMRELMAHSVEVWESDPKAFSYHPVGYMQISPESMREDVGSIYEQQRKIGYISEFIEGAADSQKYMEGIFHDWQAKGITSVLHEKKGGYANNTKSMYGLAGKAEAKGVRILTGVAVTGFQTGHNSNAITAVETDKGVIECDQIVVGVGPWVKQIWDMLELPRSVDILGRDGQMHRDIGMWTYWALQEGTLGVDPDLQKTNSGDFPPVIHVDTDAPLYSDVDGSLITDKMWGIYYKPDLNFGGIQGGAMPHKVERDADEVRVDPYGPDSPEFIVDDHFAHFWCSALAFCQKRFEGQIVKWKNEPSGGLGCFTPDSFPVFDRFRENVYIIADSNHGYKMIGVGKLVAQELVNGESELLKPFRFSRYEKGELHPTSHSPFPWS</sequence>
<keyword evidence="4" id="KW-1185">Reference proteome</keyword>
<dbReference type="RefSeq" id="WP_114580201.1">
    <property type="nucleotide sequence ID" value="NZ_QPMH01000001.1"/>
</dbReference>
<dbReference type="Pfam" id="PF01266">
    <property type="entry name" value="DAO"/>
    <property type="match status" value="1"/>
</dbReference>
<gene>
    <name evidence="3" type="ORF">DRB17_00450</name>
</gene>
<dbReference type="AlphaFoldDB" id="A0A369TEK0"/>
<reference evidence="3 4" key="1">
    <citation type="submission" date="2018-07" db="EMBL/GenBank/DDBJ databases">
        <title>Venubactetium sediminum gen. nov., sp. nov., isolated from a marine solar saltern.</title>
        <authorList>
            <person name="Wang S."/>
        </authorList>
    </citation>
    <scope>NUCLEOTIDE SEQUENCE [LARGE SCALE GENOMIC DNA]</scope>
    <source>
        <strain evidence="3 4">WD2A32</strain>
    </source>
</reference>
<dbReference type="PANTHER" id="PTHR13847">
    <property type="entry name" value="SARCOSINE DEHYDROGENASE-RELATED"/>
    <property type="match status" value="1"/>
</dbReference>
<protein>
    <submittedName>
        <fullName evidence="3">FAD-binding oxidoreductase</fullName>
    </submittedName>
</protein>
<dbReference type="Gene3D" id="3.50.50.60">
    <property type="entry name" value="FAD/NAD(P)-binding domain"/>
    <property type="match status" value="1"/>
</dbReference>
<dbReference type="EMBL" id="QPMH01000001">
    <property type="protein sequence ID" value="RDD63688.1"/>
    <property type="molecule type" value="Genomic_DNA"/>
</dbReference>
<comment type="caution">
    <text evidence="3">The sequence shown here is derived from an EMBL/GenBank/DDBJ whole genome shotgun (WGS) entry which is preliminary data.</text>
</comment>
<dbReference type="GO" id="GO:0005737">
    <property type="term" value="C:cytoplasm"/>
    <property type="evidence" value="ECO:0007669"/>
    <property type="project" value="TreeGrafter"/>
</dbReference>
<feature type="domain" description="FAD dependent oxidoreductase" evidence="2">
    <location>
        <begin position="9"/>
        <end position="227"/>
    </location>
</feature>
<organism evidence="3 4">
    <name type="scientific">Ferruginivarius sediminum</name>
    <dbReference type="NCBI Taxonomy" id="2661937"/>
    <lineage>
        <taxon>Bacteria</taxon>
        <taxon>Pseudomonadati</taxon>
        <taxon>Pseudomonadota</taxon>
        <taxon>Alphaproteobacteria</taxon>
        <taxon>Rhodospirillales</taxon>
        <taxon>Rhodospirillaceae</taxon>
        <taxon>Ferruginivarius</taxon>
    </lineage>
</organism>
<dbReference type="Gene3D" id="3.30.9.10">
    <property type="entry name" value="D-Amino Acid Oxidase, subunit A, domain 2"/>
    <property type="match status" value="1"/>
</dbReference>
<dbReference type="Proteomes" id="UP000253941">
    <property type="component" value="Unassembled WGS sequence"/>
</dbReference>
<evidence type="ECO:0000256" key="1">
    <source>
        <dbReference type="ARBA" id="ARBA00023002"/>
    </source>
</evidence>
<accession>A0A369TEK0</accession>
<evidence type="ECO:0000313" key="3">
    <source>
        <dbReference type="EMBL" id="RDD63688.1"/>
    </source>
</evidence>
<dbReference type="InterPro" id="IPR006076">
    <property type="entry name" value="FAD-dep_OxRdtase"/>
</dbReference>
<proteinExistence type="predicted"/>
<keyword evidence="1" id="KW-0560">Oxidoreductase</keyword>
<dbReference type="SUPFAM" id="SSF51905">
    <property type="entry name" value="FAD/NAD(P)-binding domain"/>
    <property type="match status" value="1"/>
</dbReference>
<evidence type="ECO:0000259" key="2">
    <source>
        <dbReference type="Pfam" id="PF01266"/>
    </source>
</evidence>
<dbReference type="InterPro" id="IPR036188">
    <property type="entry name" value="FAD/NAD-bd_sf"/>
</dbReference>
<evidence type="ECO:0000313" key="4">
    <source>
        <dbReference type="Proteomes" id="UP000253941"/>
    </source>
</evidence>